<proteinExistence type="predicted"/>
<name>A0A644XHV9_9ZZZZ</name>
<dbReference type="Pfam" id="PF24292">
    <property type="entry name" value="DUF7479"/>
    <property type="match status" value="1"/>
</dbReference>
<dbReference type="EMBL" id="VSSQ01002499">
    <property type="protein sequence ID" value="MPM15785.1"/>
    <property type="molecule type" value="Genomic_DNA"/>
</dbReference>
<evidence type="ECO:0000259" key="1">
    <source>
        <dbReference type="Pfam" id="PF24292"/>
    </source>
</evidence>
<protein>
    <recommendedName>
        <fullName evidence="1">DUF7479 domain-containing protein</fullName>
    </recommendedName>
</protein>
<dbReference type="InterPro" id="IPR054656">
    <property type="entry name" value="DVU_1557-like"/>
</dbReference>
<dbReference type="NCBIfam" id="NF045645">
    <property type="entry name" value="DVU_1557_fam"/>
    <property type="match status" value="1"/>
</dbReference>
<dbReference type="InterPro" id="IPR055902">
    <property type="entry name" value="DUF7479"/>
</dbReference>
<dbReference type="AlphaFoldDB" id="A0A644XHV9"/>
<gene>
    <name evidence="2" type="ORF">SDC9_62157</name>
</gene>
<reference evidence="2" key="1">
    <citation type="submission" date="2019-08" db="EMBL/GenBank/DDBJ databases">
        <authorList>
            <person name="Kucharzyk K."/>
            <person name="Murdoch R.W."/>
            <person name="Higgins S."/>
            <person name="Loffler F."/>
        </authorList>
    </citation>
    <scope>NUCLEOTIDE SEQUENCE</scope>
</reference>
<evidence type="ECO:0000313" key="2">
    <source>
        <dbReference type="EMBL" id="MPM15785.1"/>
    </source>
</evidence>
<sequence length="74" mass="8323">MAEEKKNYYEIENMGKLTCCKCKVPLVKTSATFSYLDNAFPVELPVCPKCGFVYVPEELALGKVLSVERALEDK</sequence>
<organism evidence="2">
    <name type="scientific">bioreactor metagenome</name>
    <dbReference type="NCBI Taxonomy" id="1076179"/>
    <lineage>
        <taxon>unclassified sequences</taxon>
        <taxon>metagenomes</taxon>
        <taxon>ecological metagenomes</taxon>
    </lineage>
</organism>
<feature type="domain" description="DUF7479" evidence="1">
    <location>
        <begin position="16"/>
        <end position="74"/>
    </location>
</feature>
<accession>A0A644XHV9</accession>
<comment type="caution">
    <text evidence="2">The sequence shown here is derived from an EMBL/GenBank/DDBJ whole genome shotgun (WGS) entry which is preliminary data.</text>
</comment>